<proteinExistence type="predicted"/>
<feature type="transmembrane region" description="Helical" evidence="1">
    <location>
        <begin position="136"/>
        <end position="156"/>
    </location>
</feature>
<dbReference type="PANTHER" id="PTHR34220">
    <property type="entry name" value="SENSOR HISTIDINE KINASE YPDA"/>
    <property type="match status" value="1"/>
</dbReference>
<feature type="transmembrane region" description="Helical" evidence="1">
    <location>
        <begin position="199"/>
        <end position="222"/>
    </location>
</feature>
<feature type="transmembrane region" description="Helical" evidence="1">
    <location>
        <begin position="93"/>
        <end position="116"/>
    </location>
</feature>
<feature type="transmembrane region" description="Helical" evidence="1">
    <location>
        <begin position="20"/>
        <end position="40"/>
    </location>
</feature>
<reference evidence="4" key="1">
    <citation type="submission" date="2016-12" db="EMBL/GenBank/DDBJ databases">
        <title>Complete Genome Sequence of Beggiatoa leptomitiformis D-401.</title>
        <authorList>
            <person name="Fomenkov A."/>
            <person name="Vincze T."/>
            <person name="Grabovich M."/>
            <person name="Anton B.P."/>
            <person name="Dubinina G."/>
            <person name="Orlova M."/>
            <person name="Belousova E."/>
            <person name="Roberts R.J."/>
        </authorList>
    </citation>
    <scope>NUCLEOTIDE SEQUENCE [LARGE SCALE GENOMIC DNA]</scope>
    <source>
        <strain evidence="4">D-401</strain>
    </source>
</reference>
<organism evidence="3 4">
    <name type="scientific">Beggiatoa leptomitoformis</name>
    <dbReference type="NCBI Taxonomy" id="288004"/>
    <lineage>
        <taxon>Bacteria</taxon>
        <taxon>Pseudomonadati</taxon>
        <taxon>Pseudomonadota</taxon>
        <taxon>Gammaproteobacteria</taxon>
        <taxon>Thiotrichales</taxon>
        <taxon>Thiotrichaceae</taxon>
        <taxon>Beggiatoa</taxon>
    </lineage>
</organism>
<dbReference type="PANTHER" id="PTHR34220:SF7">
    <property type="entry name" value="SENSOR HISTIDINE KINASE YPDA"/>
    <property type="match status" value="1"/>
</dbReference>
<name>A0A2N9YH21_9GAMM</name>
<evidence type="ECO:0000259" key="2">
    <source>
        <dbReference type="Pfam" id="PF06580"/>
    </source>
</evidence>
<keyword evidence="1" id="KW-1133">Transmembrane helix</keyword>
<evidence type="ECO:0000313" key="3">
    <source>
        <dbReference type="EMBL" id="AUI69818.1"/>
    </source>
</evidence>
<dbReference type="Proteomes" id="UP000234271">
    <property type="component" value="Chromosome"/>
</dbReference>
<dbReference type="EMBL" id="CP018889">
    <property type="protein sequence ID" value="AUI69818.1"/>
    <property type="molecule type" value="Genomic_DNA"/>
</dbReference>
<keyword evidence="3" id="KW-0418">Kinase</keyword>
<gene>
    <name evidence="3" type="ORF">BLE401_14715</name>
</gene>
<evidence type="ECO:0000313" key="4">
    <source>
        <dbReference type="Proteomes" id="UP000234271"/>
    </source>
</evidence>
<keyword evidence="4" id="KW-1185">Reference proteome</keyword>
<dbReference type="InterPro" id="IPR010559">
    <property type="entry name" value="Sig_transdc_His_kin_internal"/>
</dbReference>
<feature type="transmembrane region" description="Helical" evidence="1">
    <location>
        <begin position="163"/>
        <end position="187"/>
    </location>
</feature>
<dbReference type="OrthoDB" id="2514702at2"/>
<keyword evidence="3" id="KW-0808">Transferase</keyword>
<dbReference type="InterPro" id="IPR050640">
    <property type="entry name" value="Bact_2-comp_sensor_kinase"/>
</dbReference>
<keyword evidence="1" id="KW-0472">Membrane</keyword>
<keyword evidence="1" id="KW-0812">Transmembrane</keyword>
<accession>A0A2N9YH21</accession>
<dbReference type="Pfam" id="PF06580">
    <property type="entry name" value="His_kinase"/>
    <property type="match status" value="1"/>
</dbReference>
<dbReference type="Gene3D" id="3.30.565.10">
    <property type="entry name" value="Histidine kinase-like ATPase, C-terminal domain"/>
    <property type="match status" value="1"/>
</dbReference>
<feature type="domain" description="Signal transduction histidine kinase internal region" evidence="2">
    <location>
        <begin position="237"/>
        <end position="315"/>
    </location>
</feature>
<dbReference type="AlphaFoldDB" id="A0A2N9YH21"/>
<evidence type="ECO:0000256" key="1">
    <source>
        <dbReference type="SAM" id="Phobius"/>
    </source>
</evidence>
<dbReference type="RefSeq" id="WP_062152275.1">
    <property type="nucleotide sequence ID" value="NZ_CP012373.2"/>
</dbReference>
<feature type="transmembrane region" description="Helical" evidence="1">
    <location>
        <begin position="60"/>
        <end position="81"/>
    </location>
</feature>
<dbReference type="InterPro" id="IPR036890">
    <property type="entry name" value="HATPase_C_sf"/>
</dbReference>
<sequence length="427" mass="48636">MTTYPTSPPNRLFLPDFCSVKSVFFGIILTELLAFVLVLAPLSKIGFGWGYALRNIFNDLALVSLFMQWITLCSMAMLCLLKDFLSKLGSNKIVGIVSYFIILIISLLVSETAWFIEESLSQILGQMLNPQHYWLMLQIFAIIAVIDSTMLGYFFYKKIGRKAILVLIYASILLAALILSELIAFLLTPFPLRYIAEQHLLFLLRNLAISAIISAIALRYLYIQYNFQQESNTNAHAHIQALQSRIRPHFLFNSMNTIASLIRFQPKEAEQAVEDFAELFRVALSDASQRVALEDELELCEQYLRIETLRLGDRLRVEWRLNNVPEDALIPSLTLQPLLENAVYYGIQPALEGGTIVITGLFDGTHIRLDIESPLLTSPKTHQGNGIGQENIQRRLTFYYGSQAKLTRRAEQGKYCISLRFPYEKET</sequence>
<dbReference type="GO" id="GO:0016020">
    <property type="term" value="C:membrane"/>
    <property type="evidence" value="ECO:0007669"/>
    <property type="project" value="InterPro"/>
</dbReference>
<dbReference type="GO" id="GO:0000155">
    <property type="term" value="F:phosphorelay sensor kinase activity"/>
    <property type="evidence" value="ECO:0007669"/>
    <property type="project" value="InterPro"/>
</dbReference>
<dbReference type="SUPFAM" id="SSF55874">
    <property type="entry name" value="ATPase domain of HSP90 chaperone/DNA topoisomerase II/histidine kinase"/>
    <property type="match status" value="1"/>
</dbReference>
<protein>
    <submittedName>
        <fullName evidence="3">Sensor histidine kinase</fullName>
    </submittedName>
</protein>